<dbReference type="CDD" id="cd07035">
    <property type="entry name" value="TPP_PYR_POX_like"/>
    <property type="match status" value="1"/>
</dbReference>
<comment type="caution">
    <text evidence="3">The sequence shown here is derived from an EMBL/GenBank/DDBJ whole genome shotgun (WGS) entry which is preliminary data.</text>
</comment>
<dbReference type="GO" id="GO:0030976">
    <property type="term" value="F:thiamine pyrophosphate binding"/>
    <property type="evidence" value="ECO:0007669"/>
    <property type="project" value="InterPro"/>
</dbReference>
<name>A0AAU9LT33_9ASTR</name>
<dbReference type="InterPro" id="IPR029061">
    <property type="entry name" value="THDP-binding"/>
</dbReference>
<dbReference type="GO" id="GO:0005948">
    <property type="term" value="C:acetolactate synthase complex"/>
    <property type="evidence" value="ECO:0007669"/>
    <property type="project" value="TreeGrafter"/>
</dbReference>
<dbReference type="FunFam" id="3.40.50.970:FF:000007">
    <property type="entry name" value="Acetolactate synthase"/>
    <property type="match status" value="1"/>
</dbReference>
<dbReference type="GO" id="GO:0009097">
    <property type="term" value="P:isoleucine biosynthetic process"/>
    <property type="evidence" value="ECO:0007669"/>
    <property type="project" value="TreeGrafter"/>
</dbReference>
<protein>
    <recommendedName>
        <fullName evidence="2">Thiamine pyrophosphate enzyme N-terminal TPP-binding domain-containing protein</fullName>
    </recommendedName>
</protein>
<sequence>MAICASHPTSISSKSPSFIPSFQSSTTILFFSLSSFSNNFRQQTRFPHMHIHTTTMSHRYQTRSAINQPRKGSDILVEALEREGVTHVFAYPGGSTIDIHQSLTHSSIIRTILPRHEQGGVFAAEGYARASGFPGVYIATSGPGATNLVTGIADAMHDSVPLVAITGQVPRKLMGTDAFQEAPIVELTCLITKHNYQVRNAKYIPRIVHKAFFLAKLGSTFCSKHSTLLMTW</sequence>
<dbReference type="InterPro" id="IPR045229">
    <property type="entry name" value="TPP_enz"/>
</dbReference>
<keyword evidence="4" id="KW-1185">Reference proteome</keyword>
<feature type="domain" description="Thiamine pyrophosphate enzyme N-terminal TPP-binding" evidence="2">
    <location>
        <begin position="71"/>
        <end position="181"/>
    </location>
</feature>
<proteinExistence type="inferred from homology"/>
<evidence type="ECO:0000259" key="2">
    <source>
        <dbReference type="Pfam" id="PF02776"/>
    </source>
</evidence>
<dbReference type="GO" id="GO:0009099">
    <property type="term" value="P:L-valine biosynthetic process"/>
    <property type="evidence" value="ECO:0007669"/>
    <property type="project" value="TreeGrafter"/>
</dbReference>
<dbReference type="EMBL" id="CAKMRJ010000224">
    <property type="protein sequence ID" value="CAH1419093.1"/>
    <property type="molecule type" value="Genomic_DNA"/>
</dbReference>
<dbReference type="Gene3D" id="3.40.50.970">
    <property type="match status" value="1"/>
</dbReference>
<dbReference type="Proteomes" id="UP001157418">
    <property type="component" value="Unassembled WGS sequence"/>
</dbReference>
<dbReference type="GO" id="GO:0003984">
    <property type="term" value="F:acetolactate synthase activity"/>
    <property type="evidence" value="ECO:0007669"/>
    <property type="project" value="TreeGrafter"/>
</dbReference>
<gene>
    <name evidence="3" type="ORF">LVIROSA_LOCUS6650</name>
</gene>
<evidence type="ECO:0000313" key="4">
    <source>
        <dbReference type="Proteomes" id="UP001157418"/>
    </source>
</evidence>
<dbReference type="InterPro" id="IPR012001">
    <property type="entry name" value="Thiamin_PyroP_enz_TPP-bd_dom"/>
</dbReference>
<dbReference type="PANTHER" id="PTHR18968:SF13">
    <property type="entry name" value="ACETOLACTATE SYNTHASE CATALYTIC SUBUNIT, MITOCHONDRIAL"/>
    <property type="match status" value="1"/>
</dbReference>
<dbReference type="PANTHER" id="PTHR18968">
    <property type="entry name" value="THIAMINE PYROPHOSPHATE ENZYMES"/>
    <property type="match status" value="1"/>
</dbReference>
<accession>A0AAU9LT33</accession>
<organism evidence="3 4">
    <name type="scientific">Lactuca virosa</name>
    <dbReference type="NCBI Taxonomy" id="75947"/>
    <lineage>
        <taxon>Eukaryota</taxon>
        <taxon>Viridiplantae</taxon>
        <taxon>Streptophyta</taxon>
        <taxon>Embryophyta</taxon>
        <taxon>Tracheophyta</taxon>
        <taxon>Spermatophyta</taxon>
        <taxon>Magnoliopsida</taxon>
        <taxon>eudicotyledons</taxon>
        <taxon>Gunneridae</taxon>
        <taxon>Pentapetalae</taxon>
        <taxon>asterids</taxon>
        <taxon>campanulids</taxon>
        <taxon>Asterales</taxon>
        <taxon>Asteraceae</taxon>
        <taxon>Cichorioideae</taxon>
        <taxon>Cichorieae</taxon>
        <taxon>Lactucinae</taxon>
        <taxon>Lactuca</taxon>
    </lineage>
</organism>
<comment type="similarity">
    <text evidence="1">Belongs to the TPP enzyme family.</text>
</comment>
<dbReference type="Pfam" id="PF02776">
    <property type="entry name" value="TPP_enzyme_N"/>
    <property type="match status" value="1"/>
</dbReference>
<dbReference type="AlphaFoldDB" id="A0AAU9LT33"/>
<reference evidence="3 4" key="1">
    <citation type="submission" date="2022-01" db="EMBL/GenBank/DDBJ databases">
        <authorList>
            <person name="Xiong W."/>
            <person name="Schranz E."/>
        </authorList>
    </citation>
    <scope>NUCLEOTIDE SEQUENCE [LARGE SCALE GENOMIC DNA]</scope>
</reference>
<evidence type="ECO:0000256" key="1">
    <source>
        <dbReference type="ARBA" id="ARBA00007812"/>
    </source>
</evidence>
<dbReference type="SUPFAM" id="SSF52518">
    <property type="entry name" value="Thiamin diphosphate-binding fold (THDP-binding)"/>
    <property type="match status" value="1"/>
</dbReference>
<dbReference type="GO" id="GO:0050660">
    <property type="term" value="F:flavin adenine dinucleotide binding"/>
    <property type="evidence" value="ECO:0007669"/>
    <property type="project" value="TreeGrafter"/>
</dbReference>
<evidence type="ECO:0000313" key="3">
    <source>
        <dbReference type="EMBL" id="CAH1419093.1"/>
    </source>
</evidence>